<protein>
    <submittedName>
        <fullName evidence="1">Uncharacterized protein</fullName>
    </submittedName>
</protein>
<gene>
    <name evidence="1" type="ORF">MJO28_013250</name>
</gene>
<reference evidence="2" key="2">
    <citation type="journal article" date="2018" name="Mol. Plant Microbe Interact.">
        <title>Genome sequence resources for the wheat stripe rust pathogen (Puccinia striiformis f. sp. tritici) and the barley stripe rust pathogen (Puccinia striiformis f. sp. hordei).</title>
        <authorList>
            <person name="Xia C."/>
            <person name="Wang M."/>
            <person name="Yin C."/>
            <person name="Cornejo O.E."/>
            <person name="Hulbert S.H."/>
            <person name="Chen X."/>
        </authorList>
    </citation>
    <scope>NUCLEOTIDE SEQUENCE [LARGE SCALE GENOMIC DNA]</scope>
    <source>
        <strain evidence="2">93-210</strain>
    </source>
</reference>
<dbReference type="EMBL" id="CM045877">
    <property type="protein sequence ID" value="KAI7940965.1"/>
    <property type="molecule type" value="Genomic_DNA"/>
</dbReference>
<organism evidence="1 2">
    <name type="scientific">Puccinia striiformis f. sp. tritici</name>
    <dbReference type="NCBI Taxonomy" id="168172"/>
    <lineage>
        <taxon>Eukaryota</taxon>
        <taxon>Fungi</taxon>
        <taxon>Dikarya</taxon>
        <taxon>Basidiomycota</taxon>
        <taxon>Pucciniomycotina</taxon>
        <taxon>Pucciniomycetes</taxon>
        <taxon>Pucciniales</taxon>
        <taxon>Pucciniaceae</taxon>
        <taxon>Puccinia</taxon>
    </lineage>
</organism>
<keyword evidence="2" id="KW-1185">Reference proteome</keyword>
<comment type="caution">
    <text evidence="1">The sequence shown here is derived from an EMBL/GenBank/DDBJ whole genome shotgun (WGS) entry which is preliminary data.</text>
</comment>
<sequence length="218" mass="25115">MNVTIDHPIFLYSFPVDLDFPLVQGLPAGLLVATWGFCHQTYMDFSVVNMRKLMCSSIENLVVLRPSGLERLEDFCSTWIKWGAMRSNIGLVGRSKINRSNPSSDPIPPIQSFHRFDPTDLIFPPIQSHQYNPSTNPVLPPIQSFFLPPPPFWIFTPGFGQWYRSDRLPLSPPLLLRPILVFVDSNPHKVRQQSSSSYWYVFVMRPEDDEKRQISNHV</sequence>
<evidence type="ECO:0000313" key="1">
    <source>
        <dbReference type="EMBL" id="KAI7940965.1"/>
    </source>
</evidence>
<evidence type="ECO:0000313" key="2">
    <source>
        <dbReference type="Proteomes" id="UP001060170"/>
    </source>
</evidence>
<proteinExistence type="predicted"/>
<name>A0ACC0DYA0_9BASI</name>
<accession>A0ACC0DYA0</accession>
<reference evidence="2" key="1">
    <citation type="journal article" date="2018" name="BMC Genomics">
        <title>Genomic insights into host adaptation between the wheat stripe rust pathogen (Puccinia striiformis f. sp. tritici) and the barley stripe rust pathogen (Puccinia striiformis f. sp. hordei).</title>
        <authorList>
            <person name="Xia C."/>
            <person name="Wang M."/>
            <person name="Yin C."/>
            <person name="Cornejo O.E."/>
            <person name="Hulbert S.H."/>
            <person name="Chen X."/>
        </authorList>
    </citation>
    <scope>NUCLEOTIDE SEQUENCE [LARGE SCALE GENOMIC DNA]</scope>
    <source>
        <strain evidence="2">93-210</strain>
    </source>
</reference>
<dbReference type="Proteomes" id="UP001060170">
    <property type="component" value="Chromosome 13"/>
</dbReference>
<reference evidence="1 2" key="3">
    <citation type="journal article" date="2022" name="Microbiol. Spectr.">
        <title>Folding features and dynamics of 3D genome architecture in plant fungal pathogens.</title>
        <authorList>
            <person name="Xia C."/>
        </authorList>
    </citation>
    <scope>NUCLEOTIDE SEQUENCE [LARGE SCALE GENOMIC DNA]</scope>
    <source>
        <strain evidence="1 2">93-210</strain>
    </source>
</reference>